<feature type="compositionally biased region" description="Gly residues" evidence="1">
    <location>
        <begin position="28"/>
        <end position="41"/>
    </location>
</feature>
<dbReference type="Proteomes" id="UP001596183">
    <property type="component" value="Unassembled WGS sequence"/>
</dbReference>
<accession>A0ABW0XXD4</accession>
<sequence>MSLPASPPADALSGIVRATRLIGEVRGRGGGFTDDAGGGGEATAQKVP</sequence>
<organism evidence="2 3">
    <name type="scientific">Streptomyces incanus</name>
    <dbReference type="NCBI Taxonomy" id="887453"/>
    <lineage>
        <taxon>Bacteria</taxon>
        <taxon>Bacillati</taxon>
        <taxon>Actinomycetota</taxon>
        <taxon>Actinomycetes</taxon>
        <taxon>Kitasatosporales</taxon>
        <taxon>Streptomycetaceae</taxon>
        <taxon>Streptomyces</taxon>
    </lineage>
</organism>
<feature type="region of interest" description="Disordered" evidence="1">
    <location>
        <begin position="26"/>
        <end position="48"/>
    </location>
</feature>
<dbReference type="EMBL" id="JBHSPC010000148">
    <property type="protein sequence ID" value="MFC5675133.1"/>
    <property type="molecule type" value="Genomic_DNA"/>
</dbReference>
<comment type="caution">
    <text evidence="2">The sequence shown here is derived from an EMBL/GenBank/DDBJ whole genome shotgun (WGS) entry which is preliminary data.</text>
</comment>
<name>A0ABW0XXD4_9ACTN</name>
<evidence type="ECO:0000256" key="1">
    <source>
        <dbReference type="SAM" id="MobiDB-lite"/>
    </source>
</evidence>
<proteinExistence type="predicted"/>
<dbReference type="RefSeq" id="WP_381219627.1">
    <property type="nucleotide sequence ID" value="NZ_JBHSPC010000148.1"/>
</dbReference>
<gene>
    <name evidence="2" type="ORF">ACFP2V_35280</name>
</gene>
<protein>
    <submittedName>
        <fullName evidence="2">Uncharacterized protein</fullName>
    </submittedName>
</protein>
<reference evidence="3" key="1">
    <citation type="journal article" date="2019" name="Int. J. Syst. Evol. Microbiol.">
        <title>The Global Catalogue of Microorganisms (GCM) 10K type strain sequencing project: providing services to taxonomists for standard genome sequencing and annotation.</title>
        <authorList>
            <consortium name="The Broad Institute Genomics Platform"/>
            <consortium name="The Broad Institute Genome Sequencing Center for Infectious Disease"/>
            <person name="Wu L."/>
            <person name="Ma J."/>
        </authorList>
    </citation>
    <scope>NUCLEOTIDE SEQUENCE [LARGE SCALE GENOMIC DNA]</scope>
    <source>
        <strain evidence="3">JCM 13852</strain>
    </source>
</reference>
<evidence type="ECO:0000313" key="2">
    <source>
        <dbReference type="EMBL" id="MFC5675133.1"/>
    </source>
</evidence>
<keyword evidence="3" id="KW-1185">Reference proteome</keyword>
<evidence type="ECO:0000313" key="3">
    <source>
        <dbReference type="Proteomes" id="UP001596183"/>
    </source>
</evidence>